<name>A0A0W0FB91_MONRR</name>
<dbReference type="InterPro" id="IPR001584">
    <property type="entry name" value="Integrase_cat-core"/>
</dbReference>
<dbReference type="GO" id="GO:0005634">
    <property type="term" value="C:nucleus"/>
    <property type="evidence" value="ECO:0007669"/>
    <property type="project" value="UniProtKB-ARBA"/>
</dbReference>
<dbReference type="Proteomes" id="UP000054988">
    <property type="component" value="Unassembled WGS sequence"/>
</dbReference>
<evidence type="ECO:0000313" key="3">
    <source>
        <dbReference type="EMBL" id="KTB33578.1"/>
    </source>
</evidence>
<feature type="domain" description="Integrase catalytic" evidence="2">
    <location>
        <begin position="1"/>
        <end position="151"/>
    </location>
</feature>
<dbReference type="PROSITE" id="PS50994">
    <property type="entry name" value="INTEGRASE"/>
    <property type="match status" value="1"/>
</dbReference>
<accession>A0A0W0FB91</accession>
<comment type="caution">
    <text evidence="3">The sequence shown here is derived from an EMBL/GenBank/DDBJ whole genome shotgun (WGS) entry which is preliminary data.</text>
</comment>
<dbReference type="GO" id="GO:0003723">
    <property type="term" value="F:RNA binding"/>
    <property type="evidence" value="ECO:0007669"/>
    <property type="project" value="UniProtKB-KW"/>
</dbReference>
<evidence type="ECO:0000256" key="1">
    <source>
        <dbReference type="ARBA" id="ARBA00022884"/>
    </source>
</evidence>
<dbReference type="InterPro" id="IPR036397">
    <property type="entry name" value="RNaseH_sf"/>
</dbReference>
<dbReference type="InterPro" id="IPR050951">
    <property type="entry name" value="Retrovirus_Pol_polyprotein"/>
</dbReference>
<evidence type="ECO:0000313" key="4">
    <source>
        <dbReference type="Proteomes" id="UP000054988"/>
    </source>
</evidence>
<keyword evidence="1" id="KW-0694">RNA-binding</keyword>
<dbReference type="PANTHER" id="PTHR37984:SF5">
    <property type="entry name" value="PROTEIN NYNRIN-LIKE"/>
    <property type="match status" value="1"/>
</dbReference>
<dbReference type="Pfam" id="PF24626">
    <property type="entry name" value="SH3_Tf2-1"/>
    <property type="match status" value="1"/>
</dbReference>
<sequence>MDLIMDLSECDGMDSILVMVDHSSMKGVIFTPCTKKSDATEIADLLIQHVYKRFGLPDRIISDRDPRFAAEVFQEMEKQLSIKHSMSTAFHPQTDGETERVNQEIEVHLRIFCAKEQTKWKEYLPLAEFTHNNRTHSVLKNSPFFMMMGYHPRAIPMVFEQTNIPSVEERLQELKRIREETTGLLELAQQKMLQREKRDLETYNVGQKVWLEGKNLTIGYPSKKLAPKREGLFEILEVLGPVTYWLKLLHQWKIHPVFHTTLLMPFKETEAHGPSFTEPPPDLIEGFEEYEVEAIVGHQPKKQP</sequence>
<dbReference type="Gene3D" id="3.30.420.10">
    <property type="entry name" value="Ribonuclease H-like superfamily/Ribonuclease H"/>
    <property type="match status" value="1"/>
</dbReference>
<reference evidence="3 4" key="1">
    <citation type="submission" date="2015-12" db="EMBL/GenBank/DDBJ databases">
        <title>Draft genome sequence of Moniliophthora roreri, the causal agent of frosty pod rot of cacao.</title>
        <authorList>
            <person name="Aime M.C."/>
            <person name="Diaz-Valderrama J.R."/>
            <person name="Kijpornyongpan T."/>
            <person name="Phillips-Mora W."/>
        </authorList>
    </citation>
    <scope>NUCLEOTIDE SEQUENCE [LARGE SCALE GENOMIC DNA]</scope>
    <source>
        <strain evidence="3 4">MCA 2952</strain>
    </source>
</reference>
<dbReference type="GO" id="GO:0015074">
    <property type="term" value="P:DNA integration"/>
    <property type="evidence" value="ECO:0007669"/>
    <property type="project" value="InterPro"/>
</dbReference>
<dbReference type="InterPro" id="IPR056924">
    <property type="entry name" value="SH3_Tf2-1"/>
</dbReference>
<dbReference type="PANTHER" id="PTHR37984">
    <property type="entry name" value="PROTEIN CBG26694"/>
    <property type="match status" value="1"/>
</dbReference>
<dbReference type="EMBL" id="LATX01002159">
    <property type="protein sequence ID" value="KTB33578.1"/>
    <property type="molecule type" value="Genomic_DNA"/>
</dbReference>
<gene>
    <name evidence="3" type="ORF">WG66_13849</name>
</gene>
<organism evidence="3 4">
    <name type="scientific">Moniliophthora roreri</name>
    <name type="common">Frosty pod rot fungus</name>
    <name type="synonym">Monilia roreri</name>
    <dbReference type="NCBI Taxonomy" id="221103"/>
    <lineage>
        <taxon>Eukaryota</taxon>
        <taxon>Fungi</taxon>
        <taxon>Dikarya</taxon>
        <taxon>Basidiomycota</taxon>
        <taxon>Agaricomycotina</taxon>
        <taxon>Agaricomycetes</taxon>
        <taxon>Agaricomycetidae</taxon>
        <taxon>Agaricales</taxon>
        <taxon>Marasmiineae</taxon>
        <taxon>Marasmiaceae</taxon>
        <taxon>Moniliophthora</taxon>
    </lineage>
</organism>
<dbReference type="Pfam" id="PF00665">
    <property type="entry name" value="rve"/>
    <property type="match status" value="1"/>
</dbReference>
<protein>
    <recommendedName>
        <fullName evidence="2">Integrase catalytic domain-containing protein</fullName>
    </recommendedName>
</protein>
<evidence type="ECO:0000259" key="2">
    <source>
        <dbReference type="PROSITE" id="PS50994"/>
    </source>
</evidence>
<dbReference type="InterPro" id="IPR012337">
    <property type="entry name" value="RNaseH-like_sf"/>
</dbReference>
<dbReference type="SUPFAM" id="SSF53098">
    <property type="entry name" value="Ribonuclease H-like"/>
    <property type="match status" value="1"/>
</dbReference>
<dbReference type="AlphaFoldDB" id="A0A0W0FB91"/>
<proteinExistence type="predicted"/>